<feature type="compositionally biased region" description="Acidic residues" evidence="1">
    <location>
        <begin position="283"/>
        <end position="292"/>
    </location>
</feature>
<feature type="compositionally biased region" description="Polar residues" evidence="1">
    <location>
        <begin position="327"/>
        <end position="338"/>
    </location>
</feature>
<dbReference type="AlphaFoldDB" id="A0A642V6C9"/>
<keyword evidence="3" id="KW-1185">Reference proteome</keyword>
<feature type="region of interest" description="Disordered" evidence="1">
    <location>
        <begin position="1"/>
        <end position="57"/>
    </location>
</feature>
<sequence length="415" mass="44672">MAYTPQPPQKNPSLVGSSVRSVDDDGANGAASASPSAAHRRPRSKPPAKGAVVDQRGASIDELAQEGALMGDDEYQFLGSQGEVVAAEQAPVHVDEDGNDLDQRVAQLAINLHKNRGSAPESTAEEAAPKTTPKPVAASSNNIYSAPDLSEYQLDHQIHDHSSFVSSLESPHNPKKLPGYVDHQSPAPTQRASVSRTPSAPAQPSQSAPPQVNVTDTTDGLHSPYWHTDRDSSRSRVRDSSKGRSPSNSRLTGRRHLARGDNYKTVHDESPLGYEMPGNLEPPAEDDGDGDDDRVTRHGKRTMSEKLQIAESASAPPAFGGSRDPSLVTSGDYTNFNVDSPHAYDDRSKLNAQQRLASASYLRSISRSRSRPAARREACAKDEADPSELVREGALVNDDYEYAAMDIKEEAEQAV</sequence>
<feature type="compositionally biased region" description="Basic and acidic residues" evidence="1">
    <location>
        <begin position="153"/>
        <end position="162"/>
    </location>
</feature>
<feature type="compositionally biased region" description="Polar residues" evidence="1">
    <location>
        <begin position="186"/>
        <end position="197"/>
    </location>
</feature>
<evidence type="ECO:0000256" key="1">
    <source>
        <dbReference type="SAM" id="MobiDB-lite"/>
    </source>
</evidence>
<feature type="compositionally biased region" description="Low complexity" evidence="1">
    <location>
        <begin position="198"/>
        <end position="211"/>
    </location>
</feature>
<feature type="compositionally biased region" description="Low complexity" evidence="1">
    <location>
        <begin position="118"/>
        <end position="138"/>
    </location>
</feature>
<comment type="caution">
    <text evidence="2">The sequence shown here is derived from an EMBL/GenBank/DDBJ whole genome shotgun (WGS) entry which is preliminary data.</text>
</comment>
<feature type="region of interest" description="Disordered" evidence="1">
    <location>
        <begin position="113"/>
        <end position="347"/>
    </location>
</feature>
<protein>
    <submittedName>
        <fullName evidence="2">Uncharacterized protein</fullName>
    </submittedName>
</protein>
<feature type="compositionally biased region" description="Pro residues" evidence="1">
    <location>
        <begin position="1"/>
        <end position="10"/>
    </location>
</feature>
<organism evidence="2 3">
    <name type="scientific">Diutina rugosa</name>
    <name type="common">Yeast</name>
    <name type="synonym">Candida rugosa</name>
    <dbReference type="NCBI Taxonomy" id="5481"/>
    <lineage>
        <taxon>Eukaryota</taxon>
        <taxon>Fungi</taxon>
        <taxon>Dikarya</taxon>
        <taxon>Ascomycota</taxon>
        <taxon>Saccharomycotina</taxon>
        <taxon>Pichiomycetes</taxon>
        <taxon>Debaryomycetaceae</taxon>
        <taxon>Diutina</taxon>
    </lineage>
</organism>
<dbReference type="Proteomes" id="UP000449547">
    <property type="component" value="Unassembled WGS sequence"/>
</dbReference>
<gene>
    <name evidence="2" type="ORF">DIURU_000068</name>
</gene>
<accession>A0A642V6C9</accession>
<dbReference type="GeneID" id="54778721"/>
<dbReference type="EMBL" id="SWFT01000004">
    <property type="protein sequence ID" value="KAA8908755.1"/>
    <property type="molecule type" value="Genomic_DNA"/>
</dbReference>
<evidence type="ECO:0000313" key="3">
    <source>
        <dbReference type="Proteomes" id="UP000449547"/>
    </source>
</evidence>
<name>A0A642V6C9_DIURU</name>
<feature type="compositionally biased region" description="Basic and acidic residues" evidence="1">
    <location>
        <begin position="227"/>
        <end position="242"/>
    </location>
</feature>
<proteinExistence type="predicted"/>
<dbReference type="RefSeq" id="XP_034015183.1">
    <property type="nucleotide sequence ID" value="XM_034158954.1"/>
</dbReference>
<dbReference type="OrthoDB" id="9932926at2759"/>
<evidence type="ECO:0000313" key="2">
    <source>
        <dbReference type="EMBL" id="KAA8908755.1"/>
    </source>
</evidence>
<feature type="region of interest" description="Disordered" evidence="1">
    <location>
        <begin position="362"/>
        <end position="392"/>
    </location>
</feature>
<feature type="compositionally biased region" description="Basic and acidic residues" evidence="1">
    <location>
        <begin position="374"/>
        <end position="391"/>
    </location>
</feature>
<feature type="compositionally biased region" description="Polar residues" evidence="1">
    <location>
        <begin position="11"/>
        <end position="20"/>
    </location>
</feature>
<feature type="compositionally biased region" description="Basic and acidic residues" evidence="1">
    <location>
        <begin position="258"/>
        <end position="270"/>
    </location>
</feature>
<dbReference type="VEuPathDB" id="FungiDB:DIURU_000068"/>
<reference evidence="2 3" key="1">
    <citation type="submission" date="2019-07" db="EMBL/GenBank/DDBJ databases">
        <title>Genome assembly of two rare yeast pathogens: Diutina rugosa and Trichomonascus ciferrii.</title>
        <authorList>
            <person name="Mixao V."/>
            <person name="Saus E."/>
            <person name="Hansen A."/>
            <person name="Lass-Flor C."/>
            <person name="Gabaldon T."/>
        </authorList>
    </citation>
    <scope>NUCLEOTIDE SEQUENCE [LARGE SCALE GENOMIC DNA]</scope>
    <source>
        <strain evidence="2 3">CBS 613</strain>
    </source>
</reference>